<evidence type="ECO:0000313" key="3">
    <source>
        <dbReference type="EMBL" id="MBB6519989.1"/>
    </source>
</evidence>
<protein>
    <recommendedName>
        <fullName evidence="2">Amidohydrolase-related domain-containing protein</fullName>
    </recommendedName>
</protein>
<dbReference type="PANTHER" id="PTHR21240:SF19">
    <property type="entry name" value="CATALYTIC_ HYDROLASE"/>
    <property type="match status" value="1"/>
</dbReference>
<dbReference type="InterPro" id="IPR032466">
    <property type="entry name" value="Metal_Hydrolase"/>
</dbReference>
<organism evidence="3 4">
    <name type="scientific">Pseudoteredinibacter isoporae</name>
    <dbReference type="NCBI Taxonomy" id="570281"/>
    <lineage>
        <taxon>Bacteria</taxon>
        <taxon>Pseudomonadati</taxon>
        <taxon>Pseudomonadota</taxon>
        <taxon>Gammaproteobacteria</taxon>
        <taxon>Cellvibrionales</taxon>
        <taxon>Cellvibrionaceae</taxon>
        <taxon>Pseudoteredinibacter</taxon>
    </lineage>
</organism>
<dbReference type="GO" id="GO:0016831">
    <property type="term" value="F:carboxy-lyase activity"/>
    <property type="evidence" value="ECO:0007669"/>
    <property type="project" value="InterPro"/>
</dbReference>
<keyword evidence="4" id="KW-1185">Reference proteome</keyword>
<accession>A0A7X0JQL7</accession>
<keyword evidence="1" id="KW-0456">Lyase</keyword>
<evidence type="ECO:0000256" key="1">
    <source>
        <dbReference type="ARBA" id="ARBA00023239"/>
    </source>
</evidence>
<evidence type="ECO:0000259" key="2">
    <source>
        <dbReference type="Pfam" id="PF04909"/>
    </source>
</evidence>
<proteinExistence type="predicted"/>
<dbReference type="Pfam" id="PF04909">
    <property type="entry name" value="Amidohydro_2"/>
    <property type="match status" value="1"/>
</dbReference>
<dbReference type="SUPFAM" id="SSF51556">
    <property type="entry name" value="Metallo-dependent hydrolases"/>
    <property type="match status" value="1"/>
</dbReference>
<reference evidence="3 4" key="1">
    <citation type="submission" date="2020-08" db="EMBL/GenBank/DDBJ databases">
        <title>Genomic Encyclopedia of Type Strains, Phase IV (KMG-IV): sequencing the most valuable type-strain genomes for metagenomic binning, comparative biology and taxonomic classification.</title>
        <authorList>
            <person name="Goeker M."/>
        </authorList>
    </citation>
    <scope>NUCLEOTIDE SEQUENCE [LARGE SCALE GENOMIC DNA]</scope>
    <source>
        <strain evidence="3 4">DSM 22368</strain>
    </source>
</reference>
<dbReference type="InterPro" id="IPR032465">
    <property type="entry name" value="ACMSD"/>
</dbReference>
<comment type="caution">
    <text evidence="3">The sequence shown here is derived from an EMBL/GenBank/DDBJ whole genome shotgun (WGS) entry which is preliminary data.</text>
</comment>
<feature type="domain" description="Amidohydrolase-related" evidence="2">
    <location>
        <begin position="70"/>
        <end position="272"/>
    </location>
</feature>
<gene>
    <name evidence="3" type="ORF">HNR48_000267</name>
</gene>
<dbReference type="Gene3D" id="3.20.20.140">
    <property type="entry name" value="Metal-dependent hydrolases"/>
    <property type="match status" value="1"/>
</dbReference>
<dbReference type="RefSeq" id="WP_166852606.1">
    <property type="nucleotide sequence ID" value="NZ_JAAONY010000001.1"/>
</dbReference>
<dbReference type="PANTHER" id="PTHR21240">
    <property type="entry name" value="2-AMINO-3-CARBOXYLMUCONATE-6-SEMIALDEHYDE DECARBOXYLASE"/>
    <property type="match status" value="1"/>
</dbReference>
<dbReference type="InParanoid" id="A0A7X0JQL7"/>
<evidence type="ECO:0000313" key="4">
    <source>
        <dbReference type="Proteomes" id="UP000528457"/>
    </source>
</evidence>
<sequence>MSEKIIDVWMQHPNLEFSNHEMFASLRRWNKTDVLTEAIPLEWTLAAMDQAGVDKSLACAWSSPNGYLISNEEVADLVQRLPDRFAGVAGADLSKPMEAVRELRKWVTEYGFKALRIVQWVWNLPPTDRLYYPLYAECVNLGIPVCLQVGHTGPLRPSETGRPIPYIDQIALDFPELQIVGGHIGYPWTTEMIAVATKHENVYIDTSAYSANRFPAELVEFMKRHGRKKVMFGTNYPMITPEKCLRDLNSLGMDDESRALFLSGNAERVFKL</sequence>
<dbReference type="Proteomes" id="UP000528457">
    <property type="component" value="Unassembled WGS sequence"/>
</dbReference>
<dbReference type="AlphaFoldDB" id="A0A7X0JQL7"/>
<name>A0A7X0JQL7_9GAMM</name>
<dbReference type="InterPro" id="IPR006680">
    <property type="entry name" value="Amidohydro-rel"/>
</dbReference>
<dbReference type="GO" id="GO:0016787">
    <property type="term" value="F:hydrolase activity"/>
    <property type="evidence" value="ECO:0007669"/>
    <property type="project" value="InterPro"/>
</dbReference>
<dbReference type="EMBL" id="JACHHT010000001">
    <property type="protein sequence ID" value="MBB6519989.1"/>
    <property type="molecule type" value="Genomic_DNA"/>
</dbReference>